<name>A0AAE1NCY5_9EUCA</name>
<dbReference type="EMBL" id="JAWZYT010007239">
    <property type="protein sequence ID" value="KAK4286900.1"/>
    <property type="molecule type" value="Genomic_DNA"/>
</dbReference>
<accession>A0AAE1NCY5</accession>
<feature type="compositionally biased region" description="Basic and acidic residues" evidence="1">
    <location>
        <begin position="56"/>
        <end position="66"/>
    </location>
</feature>
<dbReference type="AlphaFoldDB" id="A0AAE1NCY5"/>
<feature type="region of interest" description="Disordered" evidence="1">
    <location>
        <begin position="113"/>
        <end position="228"/>
    </location>
</feature>
<proteinExistence type="predicted"/>
<reference evidence="2" key="1">
    <citation type="submission" date="2023-11" db="EMBL/GenBank/DDBJ databases">
        <title>Genome assemblies of two species of porcelain crab, Petrolisthes cinctipes and Petrolisthes manimaculis (Anomura: Porcellanidae).</title>
        <authorList>
            <person name="Angst P."/>
        </authorList>
    </citation>
    <scope>NUCLEOTIDE SEQUENCE</scope>
    <source>
        <strain evidence="2">PB745_02</strain>
        <tissue evidence="2">Gill</tissue>
    </source>
</reference>
<gene>
    <name evidence="2" type="ORF">Pmani_040011</name>
</gene>
<sequence>MFTRRKASTDNLPDMVAATTALRGISPSKSSSTNTQIRDRHSFHGSSTTPPPPAATDEHKKNNAHENRKKKYATAPLVHRTDFESIEKPPTLPKNKNITPAPYQKTFIAMLRGKDKDRVKDKDAKVSKRKSMEVPKDVNMLHKDIYLGHRDAHTPQKDGHTGQRDKSSPESPPVVPPKHSGSVFYSSHRHSNPGSQVCSQECYQNHHDHHHHHHRAHTPPMDHQKSPYVPGQVLQRSHTTLQDHHRAHIPAKDIQKLQAYFQAHQTTHAPHQDLQKSHAPATKEVQKGHIPIVHADHVTYNVQMYHAEPLPSPQDPRILLPGAKLSRRRQPGSQVNRSESLKEKHNARKRTRENRKH</sequence>
<evidence type="ECO:0000313" key="2">
    <source>
        <dbReference type="EMBL" id="KAK4286900.1"/>
    </source>
</evidence>
<feature type="compositionally biased region" description="Polar residues" evidence="1">
    <location>
        <begin position="192"/>
        <end position="203"/>
    </location>
</feature>
<dbReference type="Proteomes" id="UP001292094">
    <property type="component" value="Unassembled WGS sequence"/>
</dbReference>
<protein>
    <submittedName>
        <fullName evidence="2">Uncharacterized protein</fullName>
    </submittedName>
</protein>
<feature type="region of interest" description="Disordered" evidence="1">
    <location>
        <begin position="307"/>
        <end position="357"/>
    </location>
</feature>
<feature type="compositionally biased region" description="Basic residues" evidence="1">
    <location>
        <begin position="345"/>
        <end position="357"/>
    </location>
</feature>
<organism evidence="2 3">
    <name type="scientific">Petrolisthes manimaculis</name>
    <dbReference type="NCBI Taxonomy" id="1843537"/>
    <lineage>
        <taxon>Eukaryota</taxon>
        <taxon>Metazoa</taxon>
        <taxon>Ecdysozoa</taxon>
        <taxon>Arthropoda</taxon>
        <taxon>Crustacea</taxon>
        <taxon>Multicrustacea</taxon>
        <taxon>Malacostraca</taxon>
        <taxon>Eumalacostraca</taxon>
        <taxon>Eucarida</taxon>
        <taxon>Decapoda</taxon>
        <taxon>Pleocyemata</taxon>
        <taxon>Anomura</taxon>
        <taxon>Galatheoidea</taxon>
        <taxon>Porcellanidae</taxon>
        <taxon>Petrolisthes</taxon>
    </lineage>
</organism>
<evidence type="ECO:0000256" key="1">
    <source>
        <dbReference type="SAM" id="MobiDB-lite"/>
    </source>
</evidence>
<feature type="compositionally biased region" description="Polar residues" evidence="1">
    <location>
        <begin position="27"/>
        <end position="36"/>
    </location>
</feature>
<feature type="compositionally biased region" description="Basic residues" evidence="1">
    <location>
        <begin position="207"/>
        <end position="217"/>
    </location>
</feature>
<feature type="compositionally biased region" description="Basic and acidic residues" evidence="1">
    <location>
        <begin position="113"/>
        <end position="168"/>
    </location>
</feature>
<evidence type="ECO:0000313" key="3">
    <source>
        <dbReference type="Proteomes" id="UP001292094"/>
    </source>
</evidence>
<comment type="caution">
    <text evidence="2">The sequence shown here is derived from an EMBL/GenBank/DDBJ whole genome shotgun (WGS) entry which is preliminary data.</text>
</comment>
<feature type="non-terminal residue" evidence="2">
    <location>
        <position position="1"/>
    </location>
</feature>
<keyword evidence="3" id="KW-1185">Reference proteome</keyword>
<feature type="region of interest" description="Disordered" evidence="1">
    <location>
        <begin position="1"/>
        <end position="100"/>
    </location>
</feature>